<accession>A0A2J6X472</accession>
<feature type="non-terminal residue" evidence="2">
    <location>
        <position position="1"/>
    </location>
</feature>
<dbReference type="EMBL" id="PNIQ01000573">
    <property type="protein sequence ID" value="PMP81143.1"/>
    <property type="molecule type" value="Genomic_DNA"/>
</dbReference>
<keyword evidence="1" id="KW-0378">Hydrolase</keyword>
<dbReference type="Proteomes" id="UP000243376">
    <property type="component" value="Unassembled WGS sequence"/>
</dbReference>
<proteinExistence type="predicted"/>
<gene>
    <name evidence="2" type="ORF">C0184_08660</name>
</gene>
<organism evidence="2 3">
    <name type="scientific">Chloroflexus aggregans</name>
    <dbReference type="NCBI Taxonomy" id="152260"/>
    <lineage>
        <taxon>Bacteria</taxon>
        <taxon>Bacillati</taxon>
        <taxon>Chloroflexota</taxon>
        <taxon>Chloroflexia</taxon>
        <taxon>Chloroflexales</taxon>
        <taxon>Chloroflexineae</taxon>
        <taxon>Chloroflexaceae</taxon>
        <taxon>Chloroflexus</taxon>
    </lineage>
</organism>
<dbReference type="Pfam" id="PF04371">
    <property type="entry name" value="PAD_porph"/>
    <property type="match status" value="1"/>
</dbReference>
<dbReference type="PANTHER" id="PTHR31377:SF0">
    <property type="entry name" value="AGMATINE DEIMINASE-RELATED"/>
    <property type="match status" value="1"/>
</dbReference>
<dbReference type="GO" id="GO:0047632">
    <property type="term" value="F:agmatine deiminase activity"/>
    <property type="evidence" value="ECO:0007669"/>
    <property type="project" value="TreeGrafter"/>
</dbReference>
<dbReference type="InterPro" id="IPR007466">
    <property type="entry name" value="Peptidyl-Arg-deiminase_porph"/>
</dbReference>
<dbReference type="GO" id="GO:0004668">
    <property type="term" value="F:protein-arginine deiminase activity"/>
    <property type="evidence" value="ECO:0007669"/>
    <property type="project" value="InterPro"/>
</dbReference>
<evidence type="ECO:0000313" key="2">
    <source>
        <dbReference type="EMBL" id="PMP81143.1"/>
    </source>
</evidence>
<dbReference type="PANTHER" id="PTHR31377">
    <property type="entry name" value="AGMATINE DEIMINASE-RELATED"/>
    <property type="match status" value="1"/>
</dbReference>
<protein>
    <submittedName>
        <fullName evidence="2">Agmatine deiminase</fullName>
    </submittedName>
</protein>
<name>A0A2J6X472_9CHLR</name>
<sequence length="65" mass="7306">ASYANFYIANHAVIVPVFNHPNDQRACEVLQRCFPDRRIVGIDATDVVWGLGAWHCLSQQVPAVR</sequence>
<dbReference type="Gene3D" id="3.75.10.10">
    <property type="entry name" value="L-arginine/glycine Amidinotransferase, Chain A"/>
    <property type="match status" value="1"/>
</dbReference>
<evidence type="ECO:0000256" key="1">
    <source>
        <dbReference type="ARBA" id="ARBA00022801"/>
    </source>
</evidence>
<dbReference type="SUPFAM" id="SSF55909">
    <property type="entry name" value="Pentein"/>
    <property type="match status" value="1"/>
</dbReference>
<dbReference type="AlphaFoldDB" id="A0A2J6X472"/>
<reference evidence="2 3" key="1">
    <citation type="submission" date="2018-01" db="EMBL/GenBank/DDBJ databases">
        <title>Metagenomic assembled genomes from two thermal pools in the Uzon Caldera, Kamchatka, Russia.</title>
        <authorList>
            <person name="Wilkins L."/>
            <person name="Ettinger C."/>
        </authorList>
    </citation>
    <scope>NUCLEOTIDE SEQUENCE [LARGE SCALE GENOMIC DNA]</scope>
    <source>
        <strain evidence="2">ZAV-02</strain>
    </source>
</reference>
<dbReference type="GO" id="GO:0009446">
    <property type="term" value="P:putrescine biosynthetic process"/>
    <property type="evidence" value="ECO:0007669"/>
    <property type="project" value="InterPro"/>
</dbReference>
<evidence type="ECO:0000313" key="3">
    <source>
        <dbReference type="Proteomes" id="UP000243376"/>
    </source>
</evidence>
<comment type="caution">
    <text evidence="2">The sequence shown here is derived from an EMBL/GenBank/DDBJ whole genome shotgun (WGS) entry which is preliminary data.</text>
</comment>